<accession>E4KMV7</accession>
<dbReference type="Pfam" id="PF02650">
    <property type="entry name" value="HTH_WhiA"/>
    <property type="match status" value="1"/>
</dbReference>
<dbReference type="AlphaFoldDB" id="E4KMV7"/>
<evidence type="ECO:0000259" key="6">
    <source>
        <dbReference type="Pfam" id="PF10298"/>
    </source>
</evidence>
<evidence type="ECO:0000259" key="5">
    <source>
        <dbReference type="Pfam" id="PF02650"/>
    </source>
</evidence>
<dbReference type="STRING" id="908337.HMPREF9257_0170"/>
<dbReference type="InterPro" id="IPR003802">
    <property type="entry name" value="Sporulation_regulator_WhiA"/>
</dbReference>
<organism evidence="8 9">
    <name type="scientific">Eremococcus coleocola ACS-139-V-Col8</name>
    <dbReference type="NCBI Taxonomy" id="908337"/>
    <lineage>
        <taxon>Bacteria</taxon>
        <taxon>Bacillati</taxon>
        <taxon>Bacillota</taxon>
        <taxon>Bacilli</taxon>
        <taxon>Lactobacillales</taxon>
        <taxon>Aerococcaceae</taxon>
        <taxon>Eremococcus</taxon>
    </lineage>
</organism>
<dbReference type="Proteomes" id="UP000005990">
    <property type="component" value="Unassembled WGS sequence"/>
</dbReference>
<dbReference type="InterPro" id="IPR018478">
    <property type="entry name" value="Sporu_reg_WhiA_N_dom"/>
</dbReference>
<keyword evidence="3 4" id="KW-0131">Cell cycle</keyword>
<dbReference type="NCBIfam" id="TIGR00647">
    <property type="entry name" value="DNA_bind_WhiA"/>
    <property type="match status" value="1"/>
</dbReference>
<dbReference type="InterPro" id="IPR023054">
    <property type="entry name" value="Sporulation_regulator_WhiA_C"/>
</dbReference>
<dbReference type="InterPro" id="IPR027434">
    <property type="entry name" value="Homing_endonucl"/>
</dbReference>
<evidence type="ECO:0000256" key="4">
    <source>
        <dbReference type="HAMAP-Rule" id="MF_01420"/>
    </source>
</evidence>
<dbReference type="EMBL" id="AENN01000006">
    <property type="protein sequence ID" value="EFR31780.1"/>
    <property type="molecule type" value="Genomic_DNA"/>
</dbReference>
<dbReference type="SUPFAM" id="SSF55608">
    <property type="entry name" value="Homing endonucleases"/>
    <property type="match status" value="1"/>
</dbReference>
<dbReference type="GO" id="GO:0051301">
    <property type="term" value="P:cell division"/>
    <property type="evidence" value="ECO:0007669"/>
    <property type="project" value="UniProtKB-UniRule"/>
</dbReference>
<evidence type="ECO:0000256" key="3">
    <source>
        <dbReference type="ARBA" id="ARBA00023306"/>
    </source>
</evidence>
<comment type="similarity">
    <text evidence="4">Belongs to the WhiA family.</text>
</comment>
<keyword evidence="1 4" id="KW-0132">Cell division</keyword>
<dbReference type="Pfam" id="PF14527">
    <property type="entry name" value="LAGLIDADG_WhiA"/>
    <property type="match status" value="1"/>
</dbReference>
<evidence type="ECO:0000256" key="1">
    <source>
        <dbReference type="ARBA" id="ARBA00022618"/>
    </source>
</evidence>
<proteinExistence type="inferred from homology"/>
<dbReference type="eggNOG" id="COG1481">
    <property type="taxonomic scope" value="Bacteria"/>
</dbReference>
<dbReference type="PANTHER" id="PTHR37307">
    <property type="entry name" value="CELL DIVISION PROTEIN WHIA-RELATED"/>
    <property type="match status" value="1"/>
</dbReference>
<dbReference type="RefSeq" id="WP_006417912.1">
    <property type="nucleotide sequence ID" value="NZ_AENN01000006.1"/>
</dbReference>
<dbReference type="PANTHER" id="PTHR37307:SF1">
    <property type="entry name" value="CELL DIVISION PROTEIN WHIA-RELATED"/>
    <property type="match status" value="1"/>
</dbReference>
<dbReference type="HAMAP" id="MF_01420">
    <property type="entry name" value="HTH_type_WhiA"/>
    <property type="match status" value="1"/>
</dbReference>
<feature type="domain" description="Sporulation regulator WhiA C-terminal" evidence="5">
    <location>
        <begin position="219"/>
        <end position="303"/>
    </location>
</feature>
<name>E4KMV7_9LACT</name>
<dbReference type="Gene3D" id="3.10.28.10">
    <property type="entry name" value="Homing endonucleases"/>
    <property type="match status" value="1"/>
</dbReference>
<dbReference type="Pfam" id="PF10298">
    <property type="entry name" value="WhiA_N"/>
    <property type="match status" value="1"/>
</dbReference>
<feature type="domain" description="WhiA LAGLIDADG-like" evidence="7">
    <location>
        <begin position="124"/>
        <end position="216"/>
    </location>
</feature>
<protein>
    <recommendedName>
        <fullName evidence="4">Probable cell division protein WhiA</fullName>
    </recommendedName>
</protein>
<sequence length="306" mass="34930">MTFAADVKKECTLLEVHHEHAKAELAALIKMNGALSIYQRQFVLNIQSENAAIARRIYLLLKNHFQTEAELLVRRKMKLKKNNVYIVRCRHHVIDILDELQIYKDGQIITEVDPIIMADQQKARSYLRGAFLAGGSVNNPESSNYHLEIYSNYEGHNQNICQMMNLFDLNARTVVRRNGYISYIKEAEKIADFLSVIGASSAMFEFEDIRIVRDMRNSVNRLMNMENANINKTVDAAQKQVEAIRLIEETIGLSSLPEKLEEIARFRLANPEMSLKEIGEQVPGGPISKSGVNHRFRKLTKIAANL</sequence>
<evidence type="ECO:0000313" key="9">
    <source>
        <dbReference type="Proteomes" id="UP000005990"/>
    </source>
</evidence>
<keyword evidence="2 4" id="KW-0238">DNA-binding</keyword>
<dbReference type="OrthoDB" id="401278at2"/>
<evidence type="ECO:0000313" key="8">
    <source>
        <dbReference type="EMBL" id="EFR31780.1"/>
    </source>
</evidence>
<evidence type="ECO:0000256" key="2">
    <source>
        <dbReference type="ARBA" id="ARBA00023125"/>
    </source>
</evidence>
<reference evidence="8 9" key="1">
    <citation type="submission" date="2010-10" db="EMBL/GenBank/DDBJ databases">
        <authorList>
            <person name="Durkin A.S."/>
            <person name="Madupu R."/>
            <person name="Torralba M."/>
            <person name="Gillis M."/>
            <person name="Methe B."/>
            <person name="Sutton G."/>
            <person name="Nelson K.E."/>
        </authorList>
    </citation>
    <scope>NUCLEOTIDE SEQUENCE [LARGE SCALE GENOMIC DNA]</scope>
    <source>
        <strain evidence="8 9">ACS-139-V-Col8</strain>
    </source>
</reference>
<gene>
    <name evidence="4" type="primary">whiA</name>
    <name evidence="8" type="ORF">HMPREF9257_0170</name>
</gene>
<evidence type="ECO:0000259" key="7">
    <source>
        <dbReference type="Pfam" id="PF14527"/>
    </source>
</evidence>
<dbReference type="GO" id="GO:0043937">
    <property type="term" value="P:regulation of sporulation"/>
    <property type="evidence" value="ECO:0007669"/>
    <property type="project" value="InterPro"/>
</dbReference>
<comment type="caution">
    <text evidence="8">The sequence shown here is derived from an EMBL/GenBank/DDBJ whole genome shotgun (WGS) entry which is preliminary data.</text>
</comment>
<dbReference type="InterPro" id="IPR039518">
    <property type="entry name" value="WhiA_LAGLIDADG_dom"/>
</dbReference>
<comment type="function">
    <text evidence="4">Involved in cell division and chromosome segregation.</text>
</comment>
<feature type="domain" description="Sporulation transcription regulator WhiA N-terminal" evidence="6">
    <location>
        <begin position="19"/>
        <end position="103"/>
    </location>
</feature>
<dbReference type="GO" id="GO:0003677">
    <property type="term" value="F:DNA binding"/>
    <property type="evidence" value="ECO:0007669"/>
    <property type="project" value="UniProtKB-UniRule"/>
</dbReference>
<keyword evidence="9" id="KW-1185">Reference proteome</keyword>